<dbReference type="PROSITE" id="PS51293">
    <property type="entry name" value="SANT"/>
    <property type="match status" value="1"/>
</dbReference>
<feature type="region of interest" description="Disordered" evidence="1">
    <location>
        <begin position="577"/>
        <end position="600"/>
    </location>
</feature>
<feature type="compositionally biased region" description="Low complexity" evidence="1">
    <location>
        <begin position="659"/>
        <end position="672"/>
    </location>
</feature>
<evidence type="ECO:0000313" key="4">
    <source>
        <dbReference type="Proteomes" id="UP000002624"/>
    </source>
</evidence>
<feature type="compositionally biased region" description="Low complexity" evidence="1">
    <location>
        <begin position="907"/>
        <end position="926"/>
    </location>
</feature>
<feature type="compositionally biased region" description="Polar residues" evidence="1">
    <location>
        <begin position="482"/>
        <end position="499"/>
    </location>
</feature>
<feature type="compositionally biased region" description="Polar residues" evidence="1">
    <location>
        <begin position="579"/>
        <end position="600"/>
    </location>
</feature>
<sequence>MAVEELDRTSRQEKTTTPGPSTPPSASGTATTPSATTEGRRGYKLNSELDFQNALIASTITAQEEQARRREKEGPAKPDITKEALIPDMFEEQERQAFVFKDTNHAVDPATAFEVFAFHPTPDDFTPEEQKIFTEAFLAHPKKWGKIAEYLPGRDFQACINHYYFTKQEFKYKAKLNRKYVRKRGKRTPATRNPKSNALMSDLGVRPDDEGDEAETPAVTDTGRPRRAAAPTFGEVGPDTENSTPTPSSGKKGNHVKDPADPGAEKAPSRRGGKAGGGRGGKRAKAQQQSSLTTPIAVTPIIEPDGLADTVPELVVTKKKEEQKDIAPDHLTQQGKPTHACEKENVYVFDAVEPEVPAKPVETRPGFLQPTSYWSVPEQREFPDLIRHFGKNFEAISQYMRTKTPTMVKNYFQRRVDSGQTTLEEYAEMAEAKRLSGESPGPLPIPNIPPKRRYEATPSSVSSRPLAPNTEATESVDASLASEPTVTLSTPHPPGTQTRSRLDGNRSQPRFYPLAQATALPGTPLPPANDELRPRAIRPQPPQTQHYQQGPRAGYFSGERKDNLTIIPIPPLSVRSPELQRQNQQPDGNSLQNQGRGSTLNIQNLSHNDLLPQPKETQETLRPPQSLTQPPRFSQTQYLQQSQTNSPTTPVTRTHSGRSSIAIPTSTAASPIQRIPKQEFEPASLLRNDTVEPLKSVLPPPNQFVGMNQLPPTMSPTKEIPRPNSTPAQVFLDSPRQVPAKRSNIMNILNDSEEPPSRKRFVSDQNLEAKTPQPYSISNPIYEQSQSVTREESAYSSRQLPQRSPYPPQQSQNPPRNQLQNAAHRSYSENPSYSVSSMAGSGTISQDWMARLDPRGQLSQATDRGISRLPAQQTSNLGYMSAAQQTTNAGSNVHHQAHQHHRTSYNPQVSQQVQQSQPTGLQGQSQHQSHKNLGKHDSPLTLQSHGFHQPSPQLRHNPISYSRQTSQQQHPPSPLQISAPILPQTQQHPPYPDLLSLPIQPPSPLQISAPTLTQNQQHPPFSQSPLSQPQQRQHHASAGHELGPNPQHNGQGGGSSEHMQPIVPPSSPTHHPTLRQSHQQHHHQRHQHLPQHISSLGPGNQHNTASFSHNGSHLQPGHLTSGNASISPQNSHQSSSLERSYTPPSTLHQPPQGRISFPSSIVADHPNQGPQQQGLHQMRQHHHPNQHQHDPYSKHSGQTYHPAYSRDSR</sequence>
<dbReference type="SUPFAM" id="SSF46689">
    <property type="entry name" value="Homeodomain-like"/>
    <property type="match status" value="2"/>
</dbReference>
<feature type="compositionally biased region" description="Low complexity" evidence="1">
    <location>
        <begin position="796"/>
        <end position="821"/>
    </location>
</feature>
<dbReference type="EMBL" id="GG692426">
    <property type="protein sequence ID" value="EER40616.1"/>
    <property type="molecule type" value="Genomic_DNA"/>
</dbReference>
<evidence type="ECO:0000313" key="3">
    <source>
        <dbReference type="EMBL" id="EER40616.1"/>
    </source>
</evidence>
<dbReference type="OrthoDB" id="6133115at2759"/>
<feature type="region of interest" description="Disordered" evidence="1">
    <location>
        <begin position="181"/>
        <end position="298"/>
    </location>
</feature>
<feature type="region of interest" description="Disordered" evidence="1">
    <location>
        <begin position="1"/>
        <end position="45"/>
    </location>
</feature>
<dbReference type="Pfam" id="PF00249">
    <property type="entry name" value="Myb_DNA-binding"/>
    <property type="match status" value="2"/>
</dbReference>
<feature type="compositionally biased region" description="Low complexity" evidence="1">
    <location>
        <begin position="1016"/>
        <end position="1031"/>
    </location>
</feature>
<feature type="compositionally biased region" description="Polar residues" evidence="1">
    <location>
        <begin position="940"/>
        <end position="970"/>
    </location>
</feature>
<organism evidence="3 4">
    <name type="scientific">Ajellomyces capsulatus (strain H143)</name>
    <name type="common">Darling's disease fungus</name>
    <name type="synonym">Histoplasma capsulatum</name>
    <dbReference type="NCBI Taxonomy" id="544712"/>
    <lineage>
        <taxon>Eukaryota</taxon>
        <taxon>Fungi</taxon>
        <taxon>Dikarya</taxon>
        <taxon>Ascomycota</taxon>
        <taxon>Pezizomycotina</taxon>
        <taxon>Eurotiomycetes</taxon>
        <taxon>Eurotiomycetidae</taxon>
        <taxon>Onygenales</taxon>
        <taxon>Ajellomycetaceae</taxon>
        <taxon>Histoplasma</taxon>
    </lineage>
</organism>
<feature type="compositionally biased region" description="Low complexity" evidence="1">
    <location>
        <begin position="1125"/>
        <end position="1136"/>
    </location>
</feature>
<dbReference type="InterPro" id="IPR009057">
    <property type="entry name" value="Homeodomain-like_sf"/>
</dbReference>
<dbReference type="InterPro" id="IPR017884">
    <property type="entry name" value="SANT_dom"/>
</dbReference>
<feature type="region of interest" description="Disordered" evidence="1">
    <location>
        <begin position="615"/>
        <end position="676"/>
    </location>
</feature>
<dbReference type="OMA" id="VINGPRE"/>
<dbReference type="Gene3D" id="1.20.58.1880">
    <property type="match status" value="1"/>
</dbReference>
<feature type="compositionally biased region" description="Polar residues" evidence="1">
    <location>
        <begin position="768"/>
        <end position="788"/>
    </location>
</feature>
<dbReference type="InterPro" id="IPR051571">
    <property type="entry name" value="N-CoR_corepressor"/>
</dbReference>
<feature type="compositionally biased region" description="Low complexity" evidence="1">
    <location>
        <begin position="15"/>
        <end position="37"/>
    </location>
</feature>
<feature type="region of interest" description="Disordered" evidence="1">
    <location>
        <begin position="693"/>
        <end position="742"/>
    </location>
</feature>
<feature type="compositionally biased region" description="Polar residues" evidence="1">
    <location>
        <begin position="1137"/>
        <end position="1149"/>
    </location>
</feature>
<feature type="compositionally biased region" description="Basic and acidic residues" evidence="1">
    <location>
        <begin position="255"/>
        <end position="268"/>
    </location>
</feature>
<name>C6HGW4_AJECH</name>
<accession>C6HGW4</accession>
<feature type="region of interest" description="Disordered" evidence="1">
    <location>
        <begin position="886"/>
        <end position="1209"/>
    </location>
</feature>
<dbReference type="PANTHER" id="PTHR13992:SF39">
    <property type="entry name" value="SMRTER, ISOFORM G"/>
    <property type="match status" value="1"/>
</dbReference>
<feature type="compositionally biased region" description="Basic residues" evidence="1">
    <location>
        <begin position="1078"/>
        <end position="1089"/>
    </location>
</feature>
<dbReference type="PANTHER" id="PTHR13992">
    <property type="entry name" value="NUCLEAR RECEPTOR CO-REPRESSOR RELATED NCOR"/>
    <property type="match status" value="1"/>
</dbReference>
<dbReference type="Proteomes" id="UP000002624">
    <property type="component" value="Unassembled WGS sequence"/>
</dbReference>
<feature type="compositionally biased region" description="Low complexity" evidence="1">
    <location>
        <begin position="828"/>
        <end position="837"/>
    </location>
</feature>
<feature type="compositionally biased region" description="Basic and acidic residues" evidence="1">
    <location>
        <begin position="1"/>
        <end position="14"/>
    </location>
</feature>
<feature type="compositionally biased region" description="Polar residues" evidence="1">
    <location>
        <begin position="190"/>
        <end position="199"/>
    </location>
</feature>
<dbReference type="Gene3D" id="1.10.10.60">
    <property type="entry name" value="Homeodomain-like"/>
    <property type="match status" value="1"/>
</dbReference>
<protein>
    <recommendedName>
        <fullName evidence="2">SANT domain-containing protein</fullName>
    </recommendedName>
</protein>
<dbReference type="GO" id="GO:0034967">
    <property type="term" value="C:Set3 complex"/>
    <property type="evidence" value="ECO:0007669"/>
    <property type="project" value="TreeGrafter"/>
</dbReference>
<feature type="region of interest" description="Disordered" evidence="1">
    <location>
        <begin position="431"/>
        <end position="558"/>
    </location>
</feature>
<dbReference type="HOGENOM" id="CLU_269905_0_0_1"/>
<dbReference type="STRING" id="544712.C6HGW4"/>
<reference evidence="4" key="1">
    <citation type="submission" date="2009-05" db="EMBL/GenBank/DDBJ databases">
        <title>The genome sequence of Ajellomyces capsulatus strain H143.</title>
        <authorList>
            <person name="Champion M."/>
            <person name="Cuomo C.A."/>
            <person name="Ma L.-J."/>
            <person name="Henn M.R."/>
            <person name="Sil A."/>
            <person name="Goldman B."/>
            <person name="Young S.K."/>
            <person name="Kodira C.D."/>
            <person name="Zeng Q."/>
            <person name="Koehrsen M."/>
            <person name="Alvarado L."/>
            <person name="Berlin A.M."/>
            <person name="Borenstein D."/>
            <person name="Chen Z."/>
            <person name="Engels R."/>
            <person name="Freedman E."/>
            <person name="Gellesch M."/>
            <person name="Goldberg J."/>
            <person name="Griggs A."/>
            <person name="Gujja S."/>
            <person name="Heiman D.I."/>
            <person name="Hepburn T.A."/>
            <person name="Howarth C."/>
            <person name="Jen D."/>
            <person name="Larson L."/>
            <person name="Lewis B."/>
            <person name="Mehta T."/>
            <person name="Park D."/>
            <person name="Pearson M."/>
            <person name="Roberts A."/>
            <person name="Saif S."/>
            <person name="Shea T.D."/>
            <person name="Shenoy N."/>
            <person name="Sisk P."/>
            <person name="Stolte C."/>
            <person name="Sykes S."/>
            <person name="Walk T."/>
            <person name="White J."/>
            <person name="Yandava C."/>
            <person name="Klein B."/>
            <person name="McEwen J.G."/>
            <person name="Puccia R."/>
            <person name="Goldman G.H."/>
            <person name="Felipe M.S."/>
            <person name="Nino-Vega G."/>
            <person name="San-Blas G."/>
            <person name="Taylor J.W."/>
            <person name="Mendoza L."/>
            <person name="Galagan J.E."/>
            <person name="Nusbaum C."/>
            <person name="Birren B.W."/>
        </authorList>
    </citation>
    <scope>NUCLEOTIDE SEQUENCE [LARGE SCALE GENOMIC DNA]</scope>
    <source>
        <strain evidence="4">H143</strain>
    </source>
</reference>
<gene>
    <name evidence="3" type="ORF">HCDG_05205</name>
</gene>
<feature type="compositionally biased region" description="Polar residues" evidence="1">
    <location>
        <begin position="240"/>
        <end position="251"/>
    </location>
</feature>
<dbReference type="eggNOG" id="KOG1878">
    <property type="taxonomic scope" value="Eukaryota"/>
</dbReference>
<dbReference type="CDD" id="cd00167">
    <property type="entry name" value="SANT"/>
    <property type="match status" value="2"/>
</dbReference>
<evidence type="ECO:0000256" key="1">
    <source>
        <dbReference type="SAM" id="MobiDB-lite"/>
    </source>
</evidence>
<feature type="compositionally biased region" description="Polar residues" evidence="1">
    <location>
        <begin position="623"/>
        <end position="658"/>
    </location>
</feature>
<feature type="compositionally biased region" description="Low complexity" evidence="1">
    <location>
        <begin position="513"/>
        <end position="522"/>
    </location>
</feature>
<dbReference type="AlphaFoldDB" id="C6HGW4"/>
<dbReference type="GO" id="GO:0006357">
    <property type="term" value="P:regulation of transcription by RNA polymerase II"/>
    <property type="evidence" value="ECO:0007669"/>
    <property type="project" value="TreeGrafter"/>
</dbReference>
<dbReference type="InterPro" id="IPR001005">
    <property type="entry name" value="SANT/Myb"/>
</dbReference>
<feature type="region of interest" description="Disordered" evidence="1">
    <location>
        <begin position="768"/>
        <end position="840"/>
    </location>
</feature>
<dbReference type="SMART" id="SM00717">
    <property type="entry name" value="SANT"/>
    <property type="match status" value="2"/>
</dbReference>
<feature type="domain" description="SANT" evidence="2">
    <location>
        <begin position="120"/>
        <end position="171"/>
    </location>
</feature>
<dbReference type="VEuPathDB" id="FungiDB:HCDG_05205"/>
<feature type="compositionally biased region" description="Polar residues" evidence="1">
    <location>
        <begin position="1093"/>
        <end position="1124"/>
    </location>
</feature>
<proteinExistence type="predicted"/>
<evidence type="ECO:0000259" key="2">
    <source>
        <dbReference type="PROSITE" id="PS51293"/>
    </source>
</evidence>